<accession>A0A8H5PQI2</accession>
<feature type="region of interest" description="Disordered" evidence="1">
    <location>
        <begin position="1"/>
        <end position="35"/>
    </location>
</feature>
<dbReference type="EMBL" id="JAAOAR010000103">
    <property type="protein sequence ID" value="KAF5600411.1"/>
    <property type="molecule type" value="Genomic_DNA"/>
</dbReference>
<keyword evidence="3" id="KW-1185">Reference proteome</keyword>
<protein>
    <submittedName>
        <fullName evidence="2">Uncharacterized protein</fullName>
    </submittedName>
</protein>
<evidence type="ECO:0000313" key="2">
    <source>
        <dbReference type="EMBL" id="KAF5600411.1"/>
    </source>
</evidence>
<sequence>MPCNGNPFTPPPTSLELRTCRSAAKSQETESSLDRADFLSGSVGASKSSARELISETAELGGSRVRFNPEEAIWDADQAESKQYSCRHHKAPQKKRLEALRLSWNAADDLRGHDFPVPLGIGRRRDGYQELRIETSPRASKSTVASAR</sequence>
<gene>
    <name evidence="2" type="ORF">FPANT_2426</name>
</gene>
<proteinExistence type="predicted"/>
<evidence type="ECO:0000256" key="1">
    <source>
        <dbReference type="SAM" id="MobiDB-lite"/>
    </source>
</evidence>
<name>A0A8H5PQI2_9HYPO</name>
<comment type="caution">
    <text evidence="2">The sequence shown here is derived from an EMBL/GenBank/DDBJ whole genome shotgun (WGS) entry which is preliminary data.</text>
</comment>
<evidence type="ECO:0000313" key="3">
    <source>
        <dbReference type="Proteomes" id="UP000544095"/>
    </source>
</evidence>
<dbReference type="AlphaFoldDB" id="A0A8H5PQI2"/>
<dbReference type="Proteomes" id="UP000544095">
    <property type="component" value="Unassembled WGS sequence"/>
</dbReference>
<reference evidence="2 3" key="1">
    <citation type="submission" date="2020-05" db="EMBL/GenBank/DDBJ databases">
        <title>Identification and distribution of gene clusters putatively required for synthesis of sphingolipid metabolism inhibitors in phylogenetically diverse species of the filamentous fungus Fusarium.</title>
        <authorList>
            <person name="Kim H.-S."/>
            <person name="Busman M."/>
            <person name="Brown D.W."/>
            <person name="Divon H."/>
            <person name="Uhlig S."/>
            <person name="Proctor R.H."/>
        </authorList>
    </citation>
    <scope>NUCLEOTIDE SEQUENCE [LARGE SCALE GENOMIC DNA]</scope>
    <source>
        <strain evidence="2 3">NRRL 25211</strain>
    </source>
</reference>
<organism evidence="2 3">
    <name type="scientific">Fusarium pseudoanthophilum</name>
    <dbReference type="NCBI Taxonomy" id="48495"/>
    <lineage>
        <taxon>Eukaryota</taxon>
        <taxon>Fungi</taxon>
        <taxon>Dikarya</taxon>
        <taxon>Ascomycota</taxon>
        <taxon>Pezizomycotina</taxon>
        <taxon>Sordariomycetes</taxon>
        <taxon>Hypocreomycetidae</taxon>
        <taxon>Hypocreales</taxon>
        <taxon>Nectriaceae</taxon>
        <taxon>Fusarium</taxon>
        <taxon>Fusarium fujikuroi species complex</taxon>
    </lineage>
</organism>